<proteinExistence type="predicted"/>
<dbReference type="PANTHER" id="PTHR47480">
    <property type="entry name" value="EG45-LIKE DOMAIN CONTAINING PROTEIN"/>
    <property type="match status" value="1"/>
</dbReference>
<dbReference type="SUPFAM" id="SSF50685">
    <property type="entry name" value="Barwin-like endoglucanases"/>
    <property type="match status" value="1"/>
</dbReference>
<dbReference type="OrthoDB" id="5230767at2759"/>
<feature type="domain" description="Expansin-like EG45" evidence="2">
    <location>
        <begin position="38"/>
        <end position="145"/>
    </location>
</feature>
<dbReference type="InterPro" id="IPR036908">
    <property type="entry name" value="RlpA-like_sf"/>
</dbReference>
<evidence type="ECO:0000313" key="4">
    <source>
        <dbReference type="Proteomes" id="UP000799436"/>
    </source>
</evidence>
<name>A0A6G1LHN3_9PEZI</name>
<dbReference type="PANTHER" id="PTHR47480:SF1">
    <property type="entry name" value="EG45-LIKE DOMAIN CONTAINING PROTEIN 1"/>
    <property type="match status" value="1"/>
</dbReference>
<dbReference type="EMBL" id="ML995816">
    <property type="protein sequence ID" value="KAF2772079.1"/>
    <property type="molecule type" value="Genomic_DNA"/>
</dbReference>
<gene>
    <name evidence="3" type="ORF">EJ03DRAFT_212547</name>
</gene>
<evidence type="ECO:0000259" key="2">
    <source>
        <dbReference type="PROSITE" id="PS50842"/>
    </source>
</evidence>
<feature type="signal peptide" evidence="1">
    <location>
        <begin position="1"/>
        <end position="24"/>
    </location>
</feature>
<dbReference type="Proteomes" id="UP000799436">
    <property type="component" value="Unassembled WGS sequence"/>
</dbReference>
<dbReference type="InterPro" id="IPR009009">
    <property type="entry name" value="RlpA-like_DPBB"/>
</dbReference>
<evidence type="ECO:0000256" key="1">
    <source>
        <dbReference type="SAM" id="SignalP"/>
    </source>
</evidence>
<dbReference type="Gene3D" id="2.40.40.10">
    <property type="entry name" value="RlpA-like domain"/>
    <property type="match status" value="1"/>
</dbReference>
<dbReference type="AlphaFoldDB" id="A0A6G1LHN3"/>
<feature type="chain" id="PRO_5026208767" description="Expansin-like EG45 domain-containing protein" evidence="1">
    <location>
        <begin position="25"/>
        <end position="145"/>
    </location>
</feature>
<dbReference type="CDD" id="cd22269">
    <property type="entry name" value="DPBB_EG45-like"/>
    <property type="match status" value="1"/>
</dbReference>
<keyword evidence="4" id="KW-1185">Reference proteome</keyword>
<dbReference type="PROSITE" id="PS50842">
    <property type="entry name" value="EXPANSIN_EG45"/>
    <property type="match status" value="1"/>
</dbReference>
<accession>A0A6G1LHN3</accession>
<protein>
    <recommendedName>
        <fullName evidence="2">Expansin-like EG45 domain-containing protein</fullName>
    </recommendedName>
</protein>
<keyword evidence="1" id="KW-0732">Signal</keyword>
<sequence>MWPKMQQNVITFVLLALHAIGSRADVGTATFYRPPYQPTECYGGDPSQFPNSNLFACANDGVWDNGAACGRQYFVRCISSTQHKICIPNQQIQIKIVDNCGPGNQGHRGPYGETIVLSTTAMAAITHMDKLDPRKPTINIEFTQV</sequence>
<reference evidence="3" key="1">
    <citation type="journal article" date="2020" name="Stud. Mycol.">
        <title>101 Dothideomycetes genomes: a test case for predicting lifestyles and emergence of pathogens.</title>
        <authorList>
            <person name="Haridas S."/>
            <person name="Albert R."/>
            <person name="Binder M."/>
            <person name="Bloem J."/>
            <person name="Labutti K."/>
            <person name="Salamov A."/>
            <person name="Andreopoulos B."/>
            <person name="Baker S."/>
            <person name="Barry K."/>
            <person name="Bills G."/>
            <person name="Bluhm B."/>
            <person name="Cannon C."/>
            <person name="Castanera R."/>
            <person name="Culley D."/>
            <person name="Daum C."/>
            <person name="Ezra D."/>
            <person name="Gonzalez J."/>
            <person name="Henrissat B."/>
            <person name="Kuo A."/>
            <person name="Liang C."/>
            <person name="Lipzen A."/>
            <person name="Lutzoni F."/>
            <person name="Magnuson J."/>
            <person name="Mondo S."/>
            <person name="Nolan M."/>
            <person name="Ohm R."/>
            <person name="Pangilinan J."/>
            <person name="Park H.-J."/>
            <person name="Ramirez L."/>
            <person name="Alfaro M."/>
            <person name="Sun H."/>
            <person name="Tritt A."/>
            <person name="Yoshinaga Y."/>
            <person name="Zwiers L.-H."/>
            <person name="Turgeon B."/>
            <person name="Goodwin S."/>
            <person name="Spatafora J."/>
            <person name="Crous P."/>
            <person name="Grigoriev I."/>
        </authorList>
    </citation>
    <scope>NUCLEOTIDE SEQUENCE</scope>
    <source>
        <strain evidence="3">CBS 116005</strain>
    </source>
</reference>
<organism evidence="3 4">
    <name type="scientific">Teratosphaeria nubilosa</name>
    <dbReference type="NCBI Taxonomy" id="161662"/>
    <lineage>
        <taxon>Eukaryota</taxon>
        <taxon>Fungi</taxon>
        <taxon>Dikarya</taxon>
        <taxon>Ascomycota</taxon>
        <taxon>Pezizomycotina</taxon>
        <taxon>Dothideomycetes</taxon>
        <taxon>Dothideomycetidae</taxon>
        <taxon>Mycosphaerellales</taxon>
        <taxon>Teratosphaeriaceae</taxon>
        <taxon>Teratosphaeria</taxon>
    </lineage>
</organism>
<dbReference type="Pfam" id="PF03330">
    <property type="entry name" value="DPBB_1"/>
    <property type="match status" value="1"/>
</dbReference>
<dbReference type="InterPro" id="IPR007112">
    <property type="entry name" value="Expansin/allergen_DPBB_dom"/>
</dbReference>
<evidence type="ECO:0000313" key="3">
    <source>
        <dbReference type="EMBL" id="KAF2772079.1"/>
    </source>
</evidence>